<accession>A0ABY6TR59</accession>
<evidence type="ECO:0000313" key="2">
    <source>
        <dbReference type="Proteomes" id="UP000766486"/>
    </source>
</evidence>
<dbReference type="EMBL" id="CABFNS010000181">
    <property type="protein sequence ID" value="VUC20593.1"/>
    <property type="molecule type" value="Genomic_DNA"/>
</dbReference>
<dbReference type="Proteomes" id="UP000766486">
    <property type="component" value="Unassembled WGS sequence"/>
</dbReference>
<evidence type="ECO:0000313" key="1">
    <source>
        <dbReference type="EMBL" id="VUC20593.1"/>
    </source>
</evidence>
<comment type="caution">
    <text evidence="1">The sequence shown here is derived from an EMBL/GenBank/DDBJ whole genome shotgun (WGS) entry which is preliminary data.</text>
</comment>
<keyword evidence="2" id="KW-1185">Reference proteome</keyword>
<protein>
    <submittedName>
        <fullName evidence="1">Uncharacterized protein</fullName>
    </submittedName>
</protein>
<name>A0ABY6TR59_BIOOC</name>
<feature type="non-terminal residue" evidence="1">
    <location>
        <position position="110"/>
    </location>
</feature>
<reference evidence="1 2" key="1">
    <citation type="submission" date="2019-06" db="EMBL/GenBank/DDBJ databases">
        <authorList>
            <person name="Broberg M."/>
        </authorList>
    </citation>
    <scope>NUCLEOTIDE SEQUENCE [LARGE SCALE GENOMIC DNA]</scope>
</reference>
<proteinExistence type="predicted"/>
<organism evidence="1 2">
    <name type="scientific">Bionectria ochroleuca</name>
    <name type="common">Gliocladium roseum</name>
    <dbReference type="NCBI Taxonomy" id="29856"/>
    <lineage>
        <taxon>Eukaryota</taxon>
        <taxon>Fungi</taxon>
        <taxon>Dikarya</taxon>
        <taxon>Ascomycota</taxon>
        <taxon>Pezizomycotina</taxon>
        <taxon>Sordariomycetes</taxon>
        <taxon>Hypocreomycetidae</taxon>
        <taxon>Hypocreales</taxon>
        <taxon>Bionectriaceae</taxon>
        <taxon>Clonostachys</taxon>
    </lineage>
</organism>
<sequence>MDKKVNPEHAGDVASAVIANVRHARSVSPETSAVQDTVVAYNGSMAWPRAGAAISSSGDEQVRAQRDVIGTENQHIEDDTGAVVLFQPRRIPELREDTTIFLDYYDKSIA</sequence>
<gene>
    <name evidence="1" type="ORF">CLO192961_LOCUS26830</name>
</gene>